<gene>
    <name evidence="1" type="ordered locus">Igni_1141</name>
</gene>
<dbReference type="eggNOG" id="arCOG03823">
    <property type="taxonomic scope" value="Archaea"/>
</dbReference>
<evidence type="ECO:0000313" key="2">
    <source>
        <dbReference type="Proteomes" id="UP000000262"/>
    </source>
</evidence>
<keyword evidence="2" id="KW-1185">Reference proteome</keyword>
<dbReference type="STRING" id="453591.Igni_1141"/>
<reference evidence="1 2" key="1">
    <citation type="journal article" date="2008" name="Genome Biol.">
        <title>A genomic analysis of the archaeal system Ignicoccus hospitalis-Nanoarchaeum equitans.</title>
        <authorList>
            <person name="Podar M."/>
            <person name="Anderson I."/>
            <person name="Makarova K.S."/>
            <person name="Elkins J.G."/>
            <person name="Ivanova N."/>
            <person name="Wall M.A."/>
            <person name="Lykidis A."/>
            <person name="Mavromatis K."/>
            <person name="Sun H."/>
            <person name="Hudson M.E."/>
            <person name="Chen W."/>
            <person name="Deciu C."/>
            <person name="Hutchison D."/>
            <person name="Eads J.R."/>
            <person name="Anderson A."/>
            <person name="Fernandes F."/>
            <person name="Szeto E."/>
            <person name="Lapidus A."/>
            <person name="Kyrpides N.C."/>
            <person name="Saier M.H.Jr."/>
            <person name="Richardson P.M."/>
            <person name="Rachel R."/>
            <person name="Huber H."/>
            <person name="Eisen J.A."/>
            <person name="Koonin E.V."/>
            <person name="Keller M."/>
            <person name="Stetter K.O."/>
        </authorList>
    </citation>
    <scope>NUCLEOTIDE SEQUENCE [LARGE SCALE GENOMIC DNA]</scope>
    <source>
        <strain evidence="2">KIN4/I / DSM 18386 / JCM 14125</strain>
    </source>
</reference>
<dbReference type="Pfam" id="PF09702">
    <property type="entry name" value="Cas_Csa5"/>
    <property type="match status" value="1"/>
</dbReference>
<evidence type="ECO:0000313" key="1">
    <source>
        <dbReference type="EMBL" id="ABU82318.1"/>
    </source>
</evidence>
<dbReference type="InterPro" id="IPR010157">
    <property type="entry name" value="CRISPR-assoc_Cas5"/>
</dbReference>
<dbReference type="HOGENOM" id="CLU_1754686_0_0_2"/>
<sequence>MGEERRRSNEEYYWLPRALSYFADKEVRQFNIIDRLANAVNEEVALNTLYDAMRTLKTIITSNKVEEVRRFVRKFGELKDEGGRPQYCYEGKCPAECKKVGEECCCDAEALYKLAMREVDDLKHSFVDEKSKKKAFLTLKIIAINALG</sequence>
<name>A8ABL6_IGNH4</name>
<organism evidence="1 2">
    <name type="scientific">Ignicoccus hospitalis (strain KIN4/I / DSM 18386 / JCM 14125)</name>
    <dbReference type="NCBI Taxonomy" id="453591"/>
    <lineage>
        <taxon>Archaea</taxon>
        <taxon>Thermoproteota</taxon>
        <taxon>Thermoprotei</taxon>
        <taxon>Desulfurococcales</taxon>
        <taxon>Desulfurococcaceae</taxon>
        <taxon>Ignicoccus</taxon>
    </lineage>
</organism>
<dbReference type="Gene3D" id="1.20.120.1610">
    <property type="match status" value="1"/>
</dbReference>
<dbReference type="RefSeq" id="WP_012123282.1">
    <property type="nucleotide sequence ID" value="NC_009776.1"/>
</dbReference>
<accession>A8ABL6</accession>
<dbReference type="KEGG" id="iho:Igni_1141"/>
<dbReference type="EMBL" id="CP000816">
    <property type="protein sequence ID" value="ABU82318.1"/>
    <property type="molecule type" value="Genomic_DNA"/>
</dbReference>
<proteinExistence type="predicted"/>
<protein>
    <submittedName>
        <fullName evidence="1">Uncharacterized protein</fullName>
    </submittedName>
</protein>
<dbReference type="AlphaFoldDB" id="A8ABL6"/>
<dbReference type="GeneID" id="5562198"/>
<dbReference type="Proteomes" id="UP000000262">
    <property type="component" value="Chromosome"/>
</dbReference>